<feature type="domain" description="CCHC-type" evidence="1">
    <location>
        <begin position="23"/>
        <end position="39"/>
    </location>
</feature>
<dbReference type="SMART" id="SM00343">
    <property type="entry name" value="ZnF_C2HC"/>
    <property type="match status" value="2"/>
</dbReference>
<dbReference type="GO" id="GO:0003676">
    <property type="term" value="F:nucleic acid binding"/>
    <property type="evidence" value="ECO:0007669"/>
    <property type="project" value="InterPro"/>
</dbReference>
<evidence type="ECO:0000259" key="1">
    <source>
        <dbReference type="SMART" id="SM00343"/>
    </source>
</evidence>
<reference evidence="2" key="2">
    <citation type="submission" date="2020-11" db="EMBL/GenBank/DDBJ databases">
        <authorList>
            <person name="McCartney M.A."/>
            <person name="Auch B."/>
            <person name="Kono T."/>
            <person name="Mallez S."/>
            <person name="Becker A."/>
            <person name="Gohl D.M."/>
            <person name="Silverstein K.A.T."/>
            <person name="Koren S."/>
            <person name="Bechman K.B."/>
            <person name="Herman A."/>
            <person name="Abrahante J.E."/>
            <person name="Garbe J."/>
        </authorList>
    </citation>
    <scope>NUCLEOTIDE SEQUENCE</scope>
    <source>
        <strain evidence="2">Duluth1</strain>
        <tissue evidence="2">Whole animal</tissue>
    </source>
</reference>
<sequence length="119" mass="13895">MCYACGRYGHMKTDRNCPEKGRKCRKCKKEGHFEKCCKSKLKFEKPKHKFAKVRTVECEESPSDSEDSYVFTVTRRKKAPGDIHVNIGGIETPVIVWEDLKKQKMKCKSFNNKESLCIW</sequence>
<dbReference type="InterPro" id="IPR036875">
    <property type="entry name" value="Znf_CCHC_sf"/>
</dbReference>
<name>A0A9D4M839_DREPO</name>
<dbReference type="EMBL" id="JAIWYP010000002">
    <property type="protein sequence ID" value="KAH3870071.1"/>
    <property type="molecule type" value="Genomic_DNA"/>
</dbReference>
<dbReference type="AlphaFoldDB" id="A0A9D4M839"/>
<evidence type="ECO:0000313" key="3">
    <source>
        <dbReference type="Proteomes" id="UP000828390"/>
    </source>
</evidence>
<dbReference type="SUPFAM" id="SSF57756">
    <property type="entry name" value="Retrovirus zinc finger-like domains"/>
    <property type="match status" value="1"/>
</dbReference>
<dbReference type="Gene3D" id="4.10.60.10">
    <property type="entry name" value="Zinc finger, CCHC-type"/>
    <property type="match status" value="1"/>
</dbReference>
<protein>
    <recommendedName>
        <fullName evidence="1">CCHC-type domain-containing protein</fullName>
    </recommendedName>
</protein>
<proteinExistence type="predicted"/>
<gene>
    <name evidence="2" type="ORF">DPMN_033251</name>
</gene>
<feature type="domain" description="CCHC-type" evidence="1">
    <location>
        <begin position="1"/>
        <end position="19"/>
    </location>
</feature>
<dbReference type="InterPro" id="IPR001878">
    <property type="entry name" value="Znf_CCHC"/>
</dbReference>
<accession>A0A9D4M839</accession>
<comment type="caution">
    <text evidence="2">The sequence shown here is derived from an EMBL/GenBank/DDBJ whole genome shotgun (WGS) entry which is preliminary data.</text>
</comment>
<dbReference type="GO" id="GO:0008270">
    <property type="term" value="F:zinc ion binding"/>
    <property type="evidence" value="ECO:0007669"/>
    <property type="project" value="InterPro"/>
</dbReference>
<keyword evidence="3" id="KW-1185">Reference proteome</keyword>
<reference evidence="2" key="1">
    <citation type="journal article" date="2019" name="bioRxiv">
        <title>The Genome of the Zebra Mussel, Dreissena polymorpha: A Resource for Invasive Species Research.</title>
        <authorList>
            <person name="McCartney M.A."/>
            <person name="Auch B."/>
            <person name="Kono T."/>
            <person name="Mallez S."/>
            <person name="Zhang Y."/>
            <person name="Obille A."/>
            <person name="Becker A."/>
            <person name="Abrahante J.E."/>
            <person name="Garbe J."/>
            <person name="Badalamenti J.P."/>
            <person name="Herman A."/>
            <person name="Mangelson H."/>
            <person name="Liachko I."/>
            <person name="Sullivan S."/>
            <person name="Sone E.D."/>
            <person name="Koren S."/>
            <person name="Silverstein K.A.T."/>
            <person name="Beckman K.B."/>
            <person name="Gohl D.M."/>
        </authorList>
    </citation>
    <scope>NUCLEOTIDE SEQUENCE</scope>
    <source>
        <strain evidence="2">Duluth1</strain>
        <tissue evidence="2">Whole animal</tissue>
    </source>
</reference>
<organism evidence="2 3">
    <name type="scientific">Dreissena polymorpha</name>
    <name type="common">Zebra mussel</name>
    <name type="synonym">Mytilus polymorpha</name>
    <dbReference type="NCBI Taxonomy" id="45954"/>
    <lineage>
        <taxon>Eukaryota</taxon>
        <taxon>Metazoa</taxon>
        <taxon>Spiralia</taxon>
        <taxon>Lophotrochozoa</taxon>
        <taxon>Mollusca</taxon>
        <taxon>Bivalvia</taxon>
        <taxon>Autobranchia</taxon>
        <taxon>Heteroconchia</taxon>
        <taxon>Euheterodonta</taxon>
        <taxon>Imparidentia</taxon>
        <taxon>Neoheterodontei</taxon>
        <taxon>Myida</taxon>
        <taxon>Dreissenoidea</taxon>
        <taxon>Dreissenidae</taxon>
        <taxon>Dreissena</taxon>
    </lineage>
</organism>
<evidence type="ECO:0000313" key="2">
    <source>
        <dbReference type="EMBL" id="KAH3870071.1"/>
    </source>
</evidence>
<dbReference type="Proteomes" id="UP000828390">
    <property type="component" value="Unassembled WGS sequence"/>
</dbReference>